<accession>Q1V115</accession>
<dbReference type="HOGENOM" id="CLU_1445210_0_0_5"/>
<sequence>MKKIVRTLFIIIFVANFTYADEKDYSADNFFHIGQMNSHDENFSLYFKTREKPILARGEESNYITDFPQDLYIYNYKTKTSLPLISYEWFPSKAKFFLEEYDFPVFPEDFAYYLLKDNNTLVMISAIKNINKNFQFDITNKKLNQYPSSGKFEFIISSIAKNCGHSQLKENYKCNYYKPLISNNLIN</sequence>
<protein>
    <submittedName>
        <fullName evidence="2">Uncharacterized protein</fullName>
    </submittedName>
</protein>
<proteinExistence type="predicted"/>
<dbReference type="EMBL" id="AAPV01000001">
    <property type="protein sequence ID" value="EAS85063.1"/>
    <property type="molecule type" value="Genomic_DNA"/>
</dbReference>
<evidence type="ECO:0000313" key="2">
    <source>
        <dbReference type="EMBL" id="EAS85063.1"/>
    </source>
</evidence>
<feature type="chain" id="PRO_5004197100" evidence="1">
    <location>
        <begin position="21"/>
        <end position="187"/>
    </location>
</feature>
<name>Q1V115_PELU1</name>
<feature type="signal peptide" evidence="1">
    <location>
        <begin position="1"/>
        <end position="20"/>
    </location>
</feature>
<evidence type="ECO:0000256" key="1">
    <source>
        <dbReference type="SAM" id="SignalP"/>
    </source>
</evidence>
<dbReference type="Proteomes" id="UP000005306">
    <property type="component" value="Unassembled WGS sequence"/>
</dbReference>
<organism evidence="2 3">
    <name type="scientific">Pelagibacter ubique (strain HTCC1002)</name>
    <dbReference type="NCBI Taxonomy" id="314261"/>
    <lineage>
        <taxon>Bacteria</taxon>
        <taxon>Pseudomonadati</taxon>
        <taxon>Pseudomonadota</taxon>
        <taxon>Alphaproteobacteria</taxon>
        <taxon>Candidatus Pelagibacterales</taxon>
        <taxon>Candidatus Pelagibacteraceae</taxon>
        <taxon>Candidatus Pelagibacter</taxon>
    </lineage>
</organism>
<reference evidence="2 3" key="1">
    <citation type="submission" date="2006-04" db="EMBL/GenBank/DDBJ databases">
        <authorList>
            <person name="Giovannoni S.J."/>
            <person name="Cho J.-C."/>
            <person name="Ferriera S."/>
            <person name="Johnson J."/>
            <person name="Kravitz S."/>
            <person name="Halpern A."/>
            <person name="Remington K."/>
            <person name="Beeson K."/>
            <person name="Tran B."/>
            <person name="Rogers Y.-H."/>
            <person name="Friedman R."/>
            <person name="Venter J.C."/>
        </authorList>
    </citation>
    <scope>NUCLEOTIDE SEQUENCE [LARGE SCALE GENOMIC DNA]</scope>
    <source>
        <strain evidence="2 3">HTCC1002</strain>
    </source>
</reference>
<dbReference type="GeneID" id="66294757"/>
<comment type="caution">
    <text evidence="2">The sequence shown here is derived from an EMBL/GenBank/DDBJ whole genome shotgun (WGS) entry which is preliminary data.</text>
</comment>
<evidence type="ECO:0000313" key="3">
    <source>
        <dbReference type="Proteomes" id="UP000005306"/>
    </source>
</evidence>
<dbReference type="RefSeq" id="WP_006997650.1">
    <property type="nucleotide sequence ID" value="NZ_CH724130.1"/>
</dbReference>
<gene>
    <name evidence="2" type="ORF">PU1002_05061</name>
</gene>
<keyword evidence="1" id="KW-0732">Signal</keyword>
<dbReference type="AlphaFoldDB" id="Q1V115"/>